<keyword evidence="4 6" id="KW-0472">Membrane</keyword>
<organism evidence="8 9">
    <name type="scientific">Penicillium cosmopolitanum</name>
    <dbReference type="NCBI Taxonomy" id="1131564"/>
    <lineage>
        <taxon>Eukaryota</taxon>
        <taxon>Fungi</taxon>
        <taxon>Dikarya</taxon>
        <taxon>Ascomycota</taxon>
        <taxon>Pezizomycotina</taxon>
        <taxon>Eurotiomycetes</taxon>
        <taxon>Eurotiomycetidae</taxon>
        <taxon>Eurotiales</taxon>
        <taxon>Aspergillaceae</taxon>
        <taxon>Penicillium</taxon>
    </lineage>
</organism>
<dbReference type="GO" id="GO:0016020">
    <property type="term" value="C:membrane"/>
    <property type="evidence" value="ECO:0007669"/>
    <property type="project" value="UniProtKB-SubCell"/>
</dbReference>
<evidence type="ECO:0000256" key="3">
    <source>
        <dbReference type="ARBA" id="ARBA00022989"/>
    </source>
</evidence>
<sequence length="229" mass="25528">MTQQPAIPPPVGLSSDFSHPKGVLHTVNLVTQVLCIILVTIFVSIRIWIKAQYHRSLSIEDYLTIAGWDSVNVYGGGYNAWDVTETEFVKFQKASYATTLIYVPMVFVIKLALLAVMARIFAPHREKVKVIYISIGIMLCYYIPAFFIKVFFCDPISIYWLGTSNGGKCLDQRKVIIADSVISIAGDLWILLLPVPMIWSVQMTRAKKMRVVGILGAGDLLRGLVSGDL</sequence>
<dbReference type="OrthoDB" id="5378633at2759"/>
<feature type="transmembrane region" description="Helical" evidence="6">
    <location>
        <begin position="181"/>
        <end position="201"/>
    </location>
</feature>
<name>A0A9X0B2F4_9EURO</name>
<dbReference type="GeneID" id="81371829"/>
<evidence type="ECO:0000256" key="4">
    <source>
        <dbReference type="ARBA" id="ARBA00023136"/>
    </source>
</evidence>
<evidence type="ECO:0000313" key="8">
    <source>
        <dbReference type="EMBL" id="KAJ5385671.1"/>
    </source>
</evidence>
<protein>
    <recommendedName>
        <fullName evidence="7">Rhodopsin domain-containing protein</fullName>
    </recommendedName>
</protein>
<feature type="transmembrane region" description="Helical" evidence="6">
    <location>
        <begin position="29"/>
        <end position="49"/>
    </location>
</feature>
<evidence type="ECO:0000259" key="7">
    <source>
        <dbReference type="Pfam" id="PF20684"/>
    </source>
</evidence>
<comment type="caution">
    <text evidence="8">The sequence shown here is derived from an EMBL/GenBank/DDBJ whole genome shotgun (WGS) entry which is preliminary data.</text>
</comment>
<evidence type="ECO:0000313" key="9">
    <source>
        <dbReference type="Proteomes" id="UP001147747"/>
    </source>
</evidence>
<proteinExistence type="inferred from homology"/>
<reference evidence="8" key="2">
    <citation type="journal article" date="2023" name="IMA Fungus">
        <title>Comparative genomic study of the Penicillium genus elucidates a diverse pangenome and 15 lateral gene transfer events.</title>
        <authorList>
            <person name="Petersen C."/>
            <person name="Sorensen T."/>
            <person name="Nielsen M.R."/>
            <person name="Sondergaard T.E."/>
            <person name="Sorensen J.L."/>
            <person name="Fitzpatrick D.A."/>
            <person name="Frisvad J.C."/>
            <person name="Nielsen K.L."/>
        </authorList>
    </citation>
    <scope>NUCLEOTIDE SEQUENCE</scope>
    <source>
        <strain evidence="8">IBT 29677</strain>
    </source>
</reference>
<evidence type="ECO:0000256" key="6">
    <source>
        <dbReference type="SAM" id="Phobius"/>
    </source>
</evidence>
<feature type="transmembrane region" description="Helical" evidence="6">
    <location>
        <begin position="130"/>
        <end position="152"/>
    </location>
</feature>
<reference evidence="8" key="1">
    <citation type="submission" date="2022-12" db="EMBL/GenBank/DDBJ databases">
        <authorList>
            <person name="Petersen C."/>
        </authorList>
    </citation>
    <scope>NUCLEOTIDE SEQUENCE</scope>
    <source>
        <strain evidence="8">IBT 29677</strain>
    </source>
</reference>
<dbReference type="AlphaFoldDB" id="A0A9X0B2F4"/>
<evidence type="ECO:0000256" key="5">
    <source>
        <dbReference type="ARBA" id="ARBA00038359"/>
    </source>
</evidence>
<comment type="similarity">
    <text evidence="5">Belongs to the SAT4 family.</text>
</comment>
<evidence type="ECO:0000256" key="1">
    <source>
        <dbReference type="ARBA" id="ARBA00004141"/>
    </source>
</evidence>
<feature type="domain" description="Rhodopsin" evidence="7">
    <location>
        <begin position="45"/>
        <end position="218"/>
    </location>
</feature>
<dbReference type="Proteomes" id="UP001147747">
    <property type="component" value="Unassembled WGS sequence"/>
</dbReference>
<dbReference type="PANTHER" id="PTHR33048:SF108">
    <property type="entry name" value="INTEGRAL MEMBRANE PROTEIN"/>
    <property type="match status" value="1"/>
</dbReference>
<feature type="transmembrane region" description="Helical" evidence="6">
    <location>
        <begin position="101"/>
        <end position="118"/>
    </location>
</feature>
<evidence type="ECO:0000256" key="2">
    <source>
        <dbReference type="ARBA" id="ARBA00022692"/>
    </source>
</evidence>
<dbReference type="EMBL" id="JAPZBU010000009">
    <property type="protein sequence ID" value="KAJ5385671.1"/>
    <property type="molecule type" value="Genomic_DNA"/>
</dbReference>
<keyword evidence="3 6" id="KW-1133">Transmembrane helix</keyword>
<comment type="subcellular location">
    <subcellularLocation>
        <location evidence="1">Membrane</location>
        <topology evidence="1">Multi-pass membrane protein</topology>
    </subcellularLocation>
</comment>
<accession>A0A9X0B2F4</accession>
<keyword evidence="2 6" id="KW-0812">Transmembrane</keyword>
<keyword evidence="9" id="KW-1185">Reference proteome</keyword>
<gene>
    <name evidence="8" type="ORF">N7509_008212</name>
</gene>
<dbReference type="InterPro" id="IPR052337">
    <property type="entry name" value="SAT4-like"/>
</dbReference>
<dbReference type="RefSeq" id="XP_056483469.1">
    <property type="nucleotide sequence ID" value="XM_056632849.1"/>
</dbReference>
<dbReference type="InterPro" id="IPR049326">
    <property type="entry name" value="Rhodopsin_dom_fungi"/>
</dbReference>
<dbReference type="PANTHER" id="PTHR33048">
    <property type="entry name" value="PTH11-LIKE INTEGRAL MEMBRANE PROTEIN (AFU_ORTHOLOGUE AFUA_5G11245)"/>
    <property type="match status" value="1"/>
</dbReference>
<dbReference type="Pfam" id="PF20684">
    <property type="entry name" value="Fung_rhodopsin"/>
    <property type="match status" value="1"/>
</dbReference>